<dbReference type="PROSITE" id="PS00107">
    <property type="entry name" value="PROTEIN_KINASE_ATP"/>
    <property type="match status" value="1"/>
</dbReference>
<keyword evidence="3" id="KW-0675">Receptor</keyword>
<keyword evidence="3" id="KW-0808">Transferase</keyword>
<proteinExistence type="predicted"/>
<keyword evidence="1" id="KW-0067">ATP-binding</keyword>
<dbReference type="PANTHER" id="PTHR47987:SF7">
    <property type="entry name" value="PROTEIN KINASE SUPERFAMILY PROTEIN"/>
    <property type="match status" value="1"/>
</dbReference>
<dbReference type="PANTHER" id="PTHR47987">
    <property type="entry name" value="OS08G0249100 PROTEIN"/>
    <property type="match status" value="1"/>
</dbReference>
<gene>
    <name evidence="3" type="ORF">A2U01_0011737</name>
</gene>
<keyword evidence="4" id="KW-1185">Reference proteome</keyword>
<comment type="caution">
    <text evidence="3">The sequence shown here is derived from an EMBL/GenBank/DDBJ whole genome shotgun (WGS) entry which is preliminary data.</text>
</comment>
<feature type="domain" description="Protein kinase" evidence="2">
    <location>
        <begin position="1"/>
        <end position="103"/>
    </location>
</feature>
<evidence type="ECO:0000259" key="2">
    <source>
        <dbReference type="PROSITE" id="PS50011"/>
    </source>
</evidence>
<dbReference type="InterPro" id="IPR046958">
    <property type="entry name" value="RBK1/2/STUNTED"/>
</dbReference>
<dbReference type="GO" id="GO:0005524">
    <property type="term" value="F:ATP binding"/>
    <property type="evidence" value="ECO:0007669"/>
    <property type="project" value="UniProtKB-UniRule"/>
</dbReference>
<organism evidence="3 4">
    <name type="scientific">Trifolium medium</name>
    <dbReference type="NCBI Taxonomy" id="97028"/>
    <lineage>
        <taxon>Eukaryota</taxon>
        <taxon>Viridiplantae</taxon>
        <taxon>Streptophyta</taxon>
        <taxon>Embryophyta</taxon>
        <taxon>Tracheophyta</taxon>
        <taxon>Spermatophyta</taxon>
        <taxon>Magnoliopsida</taxon>
        <taxon>eudicotyledons</taxon>
        <taxon>Gunneridae</taxon>
        <taxon>Pentapetalae</taxon>
        <taxon>rosids</taxon>
        <taxon>fabids</taxon>
        <taxon>Fabales</taxon>
        <taxon>Fabaceae</taxon>
        <taxon>Papilionoideae</taxon>
        <taxon>50 kb inversion clade</taxon>
        <taxon>NPAAA clade</taxon>
        <taxon>Hologalegina</taxon>
        <taxon>IRL clade</taxon>
        <taxon>Trifolieae</taxon>
        <taxon>Trifolium</taxon>
    </lineage>
</organism>
<dbReference type="Pfam" id="PF07714">
    <property type="entry name" value="PK_Tyr_Ser-Thr"/>
    <property type="match status" value="1"/>
</dbReference>
<feature type="non-terminal residue" evidence="3">
    <location>
        <position position="1"/>
    </location>
</feature>
<dbReference type="GO" id="GO:0004672">
    <property type="term" value="F:protein kinase activity"/>
    <property type="evidence" value="ECO:0007669"/>
    <property type="project" value="InterPro"/>
</dbReference>
<keyword evidence="1" id="KW-0547">Nucleotide-binding</keyword>
<sequence length="103" mass="11253">NLVGKGGHAEVYKGKLSNGQVVAVKRLMNDDKEFADRAGDFLTELGIIAHINHPNATRLVGFGIDKGLFFVLQLAQHGSLSSLLFGSECLEWKIRYKVAIEVA</sequence>
<feature type="non-terminal residue" evidence="3">
    <location>
        <position position="103"/>
    </location>
</feature>
<dbReference type="PROSITE" id="PS50011">
    <property type="entry name" value="PROTEIN_KINASE_DOM"/>
    <property type="match status" value="1"/>
</dbReference>
<feature type="binding site" evidence="1">
    <location>
        <position position="25"/>
    </location>
    <ligand>
        <name>ATP</name>
        <dbReference type="ChEBI" id="CHEBI:30616"/>
    </ligand>
</feature>
<dbReference type="AlphaFoldDB" id="A0A392MX25"/>
<keyword evidence="3" id="KW-0418">Kinase</keyword>
<dbReference type="InterPro" id="IPR001245">
    <property type="entry name" value="Ser-Thr/Tyr_kinase_cat_dom"/>
</dbReference>
<dbReference type="Gene3D" id="1.10.510.10">
    <property type="entry name" value="Transferase(Phosphotransferase) domain 1"/>
    <property type="match status" value="1"/>
</dbReference>
<dbReference type="Proteomes" id="UP000265520">
    <property type="component" value="Unassembled WGS sequence"/>
</dbReference>
<evidence type="ECO:0000313" key="4">
    <source>
        <dbReference type="Proteomes" id="UP000265520"/>
    </source>
</evidence>
<evidence type="ECO:0000256" key="1">
    <source>
        <dbReference type="PROSITE-ProRule" id="PRU10141"/>
    </source>
</evidence>
<accession>A0A392MX25</accession>
<reference evidence="3 4" key="1">
    <citation type="journal article" date="2018" name="Front. Plant Sci.">
        <title>Red Clover (Trifolium pratense) and Zigzag Clover (T. medium) - A Picture of Genomic Similarities and Differences.</title>
        <authorList>
            <person name="Dluhosova J."/>
            <person name="Istvanek J."/>
            <person name="Nedelnik J."/>
            <person name="Repkova J."/>
        </authorList>
    </citation>
    <scope>NUCLEOTIDE SEQUENCE [LARGE SCALE GENOMIC DNA]</scope>
    <source>
        <strain evidence="4">cv. 10/8</strain>
        <tissue evidence="3">Leaf</tissue>
    </source>
</reference>
<name>A0A392MX25_9FABA</name>
<protein>
    <submittedName>
        <fullName evidence="3">Receptor-like cytosolic serine/threonine-protein kinase RBK1-like</fullName>
    </submittedName>
</protein>
<dbReference type="InterPro" id="IPR011009">
    <property type="entry name" value="Kinase-like_dom_sf"/>
</dbReference>
<dbReference type="InterPro" id="IPR017441">
    <property type="entry name" value="Protein_kinase_ATP_BS"/>
</dbReference>
<dbReference type="InterPro" id="IPR000719">
    <property type="entry name" value="Prot_kinase_dom"/>
</dbReference>
<dbReference type="SUPFAM" id="SSF56112">
    <property type="entry name" value="Protein kinase-like (PK-like)"/>
    <property type="match status" value="1"/>
</dbReference>
<evidence type="ECO:0000313" key="3">
    <source>
        <dbReference type="EMBL" id="MCH90814.1"/>
    </source>
</evidence>
<dbReference type="EMBL" id="LXQA010019112">
    <property type="protein sequence ID" value="MCH90814.1"/>
    <property type="molecule type" value="Genomic_DNA"/>
</dbReference>